<evidence type="ECO:0000256" key="1">
    <source>
        <dbReference type="ARBA" id="ARBA00006479"/>
    </source>
</evidence>
<dbReference type="InterPro" id="IPR043129">
    <property type="entry name" value="ATPase_NBD"/>
</dbReference>
<accession>A0A9X3FGU0</accession>
<dbReference type="Proteomes" id="UP001145087">
    <property type="component" value="Unassembled WGS sequence"/>
</dbReference>
<sequence length="307" mass="34074">MKKLALGVDIGGSHITCQLFDLDSNKLVENSQKRVCVDGNGSKESILESWVYAIKEALAEINLYDLAGIGFAMPGPFDYPKGIAWFDQNVGKFHNLHGVDVKNELLKRLEFPADFPIRFLNDAASFAVGEANVDAMSGFNRILVLTLGTGFGSTFLENKVPVAGKYGVPDDGFLYHIPFKNGIADEHFSTRWFLNEYKNSTGETVSGVKDLVDRFETDKSVQKLFTEFGENLGQFLVSWIQKFEAECVILGGNISKSMALFLPEMKKKFAAENLTVEMFPSKLNEDAALIGSAKLCDDNYYSKLINQ</sequence>
<dbReference type="Gene3D" id="3.30.420.40">
    <property type="match status" value="2"/>
</dbReference>
<dbReference type="SUPFAM" id="SSF53067">
    <property type="entry name" value="Actin-like ATPase domain"/>
    <property type="match status" value="1"/>
</dbReference>
<dbReference type="EMBL" id="JAPOHD010000057">
    <property type="protein sequence ID" value="MCY1722453.1"/>
    <property type="molecule type" value="Genomic_DNA"/>
</dbReference>
<name>A0A9X3FGU0_9BACT</name>
<dbReference type="Pfam" id="PF00480">
    <property type="entry name" value="ROK"/>
    <property type="match status" value="1"/>
</dbReference>
<dbReference type="PANTHER" id="PTHR18964">
    <property type="entry name" value="ROK (REPRESSOR, ORF, KINASE) FAMILY"/>
    <property type="match status" value="1"/>
</dbReference>
<organism evidence="2 3">
    <name type="scientific">Draconibacterium aestuarii</name>
    <dbReference type="NCBI Taxonomy" id="2998507"/>
    <lineage>
        <taxon>Bacteria</taxon>
        <taxon>Pseudomonadati</taxon>
        <taxon>Bacteroidota</taxon>
        <taxon>Bacteroidia</taxon>
        <taxon>Marinilabiliales</taxon>
        <taxon>Prolixibacteraceae</taxon>
        <taxon>Draconibacterium</taxon>
    </lineage>
</organism>
<comment type="similarity">
    <text evidence="1">Belongs to the ROK (NagC/XylR) family.</text>
</comment>
<comment type="caution">
    <text evidence="2">The sequence shown here is derived from an EMBL/GenBank/DDBJ whole genome shotgun (WGS) entry which is preliminary data.</text>
</comment>
<dbReference type="PANTHER" id="PTHR18964:SF149">
    <property type="entry name" value="BIFUNCTIONAL UDP-N-ACETYLGLUCOSAMINE 2-EPIMERASE_N-ACETYLMANNOSAMINE KINASE"/>
    <property type="match status" value="1"/>
</dbReference>
<evidence type="ECO:0000313" key="3">
    <source>
        <dbReference type="Proteomes" id="UP001145087"/>
    </source>
</evidence>
<dbReference type="InterPro" id="IPR000600">
    <property type="entry name" value="ROK"/>
</dbReference>
<proteinExistence type="inferred from homology"/>
<evidence type="ECO:0000313" key="2">
    <source>
        <dbReference type="EMBL" id="MCY1722453.1"/>
    </source>
</evidence>
<reference evidence="2" key="1">
    <citation type="submission" date="2022-11" db="EMBL/GenBank/DDBJ databases">
        <title>Marilongibacter aestuarii gen. nov., sp. nov., isolated from tidal flat sediment.</title>
        <authorList>
            <person name="Jiayan W."/>
        </authorList>
    </citation>
    <scope>NUCLEOTIDE SEQUENCE</scope>
    <source>
        <strain evidence="2">Z1-6</strain>
    </source>
</reference>
<keyword evidence="3" id="KW-1185">Reference proteome</keyword>
<dbReference type="CDD" id="cd23763">
    <property type="entry name" value="ASKHA_ATPase_ROK"/>
    <property type="match status" value="1"/>
</dbReference>
<dbReference type="AlphaFoldDB" id="A0A9X3FGU0"/>
<dbReference type="RefSeq" id="WP_343334779.1">
    <property type="nucleotide sequence ID" value="NZ_JAPOHD010000057.1"/>
</dbReference>
<gene>
    <name evidence="2" type="ORF">OU798_19040</name>
</gene>
<protein>
    <submittedName>
        <fullName evidence="2">ROK family protein</fullName>
    </submittedName>
</protein>